<dbReference type="EMBL" id="CAJNOC010003855">
    <property type="protein sequence ID" value="CAF1000458.1"/>
    <property type="molecule type" value="Genomic_DNA"/>
</dbReference>
<name>A0A814GSM3_9BILA</name>
<reference evidence="1" key="1">
    <citation type="submission" date="2021-02" db="EMBL/GenBank/DDBJ databases">
        <authorList>
            <person name="Nowell W R."/>
        </authorList>
    </citation>
    <scope>NUCLEOTIDE SEQUENCE</scope>
    <source>
        <strain evidence="1">Ploen Becks lab</strain>
    </source>
</reference>
<evidence type="ECO:0000313" key="1">
    <source>
        <dbReference type="EMBL" id="CAF1000458.1"/>
    </source>
</evidence>
<protein>
    <submittedName>
        <fullName evidence="1">Uncharacterized protein</fullName>
    </submittedName>
</protein>
<dbReference type="AlphaFoldDB" id="A0A814GSM3"/>
<proteinExistence type="predicted"/>
<organism evidence="1 2">
    <name type="scientific">Brachionus calyciflorus</name>
    <dbReference type="NCBI Taxonomy" id="104777"/>
    <lineage>
        <taxon>Eukaryota</taxon>
        <taxon>Metazoa</taxon>
        <taxon>Spiralia</taxon>
        <taxon>Gnathifera</taxon>
        <taxon>Rotifera</taxon>
        <taxon>Eurotatoria</taxon>
        <taxon>Monogononta</taxon>
        <taxon>Pseudotrocha</taxon>
        <taxon>Ploima</taxon>
        <taxon>Brachionidae</taxon>
        <taxon>Brachionus</taxon>
    </lineage>
</organism>
<gene>
    <name evidence="1" type="ORF">OXX778_LOCUS16378</name>
</gene>
<keyword evidence="2" id="KW-1185">Reference proteome</keyword>
<dbReference type="Proteomes" id="UP000663879">
    <property type="component" value="Unassembled WGS sequence"/>
</dbReference>
<comment type="caution">
    <text evidence="1">The sequence shown here is derived from an EMBL/GenBank/DDBJ whole genome shotgun (WGS) entry which is preliminary data.</text>
</comment>
<accession>A0A814GSM3</accession>
<sequence length="72" mass="7611">MGCGKSRCCGGNQSLMALPVAPMQFQQMPQPQLQLQALPLMPLPQPCGQQLALPVQSCGCGPQSFGAYPGFF</sequence>
<evidence type="ECO:0000313" key="2">
    <source>
        <dbReference type="Proteomes" id="UP000663879"/>
    </source>
</evidence>